<dbReference type="GO" id="GO:0006310">
    <property type="term" value="P:DNA recombination"/>
    <property type="evidence" value="ECO:0007669"/>
    <property type="project" value="UniProtKB-KW"/>
</dbReference>
<evidence type="ECO:0000313" key="5">
    <source>
        <dbReference type="Proteomes" id="UP000297385"/>
    </source>
</evidence>
<dbReference type="PANTHER" id="PTHR30349">
    <property type="entry name" value="PHAGE INTEGRASE-RELATED"/>
    <property type="match status" value="1"/>
</dbReference>
<keyword evidence="2" id="KW-0233">DNA recombination</keyword>
<dbReference type="InterPro" id="IPR002104">
    <property type="entry name" value="Integrase_catalytic"/>
</dbReference>
<gene>
    <name evidence="4" type="ORF">E2553_05065</name>
</gene>
<dbReference type="GeneID" id="97305488"/>
<protein>
    <submittedName>
        <fullName evidence="4">Site-specific integrase</fullName>
    </submittedName>
</protein>
<evidence type="ECO:0000256" key="2">
    <source>
        <dbReference type="ARBA" id="ARBA00023172"/>
    </source>
</evidence>
<sequence length="237" mass="26889">MAKVKMLPESSGIVRYLTREEAERLYKAMMARENDIRAARERTNEHRRRRRLPALPDLGQVEFVDALRPAVLVSLMTGLRKGELFNLRWEDIDLVHRIVTVRDEHAKSGKQRHIPMNAALYDVLVTWKPLAHPKSPYVFAGESGEPIQCMKKSFGAVLKAARIESYRWHDMRHTFASWLVQSGVDLNVVRELLGHASLAMTMRYAHLAPDNKLRAVAALQLNGPQVAQVASVPRLAA</sequence>
<name>A0A4Y8N4F6_9BURK</name>
<accession>A0A4Y8N4F6</accession>
<dbReference type="Proteomes" id="UP000297385">
    <property type="component" value="Unassembled WGS sequence"/>
</dbReference>
<evidence type="ECO:0000259" key="3">
    <source>
        <dbReference type="PROSITE" id="PS51898"/>
    </source>
</evidence>
<dbReference type="PANTHER" id="PTHR30349:SF64">
    <property type="entry name" value="PROPHAGE INTEGRASE INTD-RELATED"/>
    <property type="match status" value="1"/>
</dbReference>
<dbReference type="RefSeq" id="WP_134456285.1">
    <property type="nucleotide sequence ID" value="NZ_JBHMFL010000046.1"/>
</dbReference>
<dbReference type="Gene3D" id="1.10.443.10">
    <property type="entry name" value="Intergrase catalytic core"/>
    <property type="match status" value="1"/>
</dbReference>
<dbReference type="Pfam" id="PF00589">
    <property type="entry name" value="Phage_integrase"/>
    <property type="match status" value="1"/>
</dbReference>
<feature type="domain" description="Tyr recombinase" evidence="3">
    <location>
        <begin position="47"/>
        <end position="218"/>
    </location>
</feature>
<dbReference type="EMBL" id="SNVI01000001">
    <property type="protein sequence ID" value="TFE44453.1"/>
    <property type="molecule type" value="Genomic_DNA"/>
</dbReference>
<dbReference type="InterPro" id="IPR013762">
    <property type="entry name" value="Integrase-like_cat_sf"/>
</dbReference>
<comment type="caution">
    <text evidence="4">The sequence shown here is derived from an EMBL/GenBank/DDBJ whole genome shotgun (WGS) entry which is preliminary data.</text>
</comment>
<dbReference type="GO" id="GO:0003677">
    <property type="term" value="F:DNA binding"/>
    <property type="evidence" value="ECO:0007669"/>
    <property type="project" value="InterPro"/>
</dbReference>
<dbReference type="InterPro" id="IPR050090">
    <property type="entry name" value="Tyrosine_recombinase_XerCD"/>
</dbReference>
<dbReference type="GO" id="GO:0015074">
    <property type="term" value="P:DNA integration"/>
    <property type="evidence" value="ECO:0007669"/>
    <property type="project" value="UniProtKB-KW"/>
</dbReference>
<evidence type="ECO:0000313" key="4">
    <source>
        <dbReference type="EMBL" id="TFE44453.1"/>
    </source>
</evidence>
<dbReference type="CDD" id="cd00796">
    <property type="entry name" value="INT_Rci_Hp1_C"/>
    <property type="match status" value="1"/>
</dbReference>
<keyword evidence="1" id="KW-0229">DNA integration</keyword>
<proteinExistence type="predicted"/>
<dbReference type="PROSITE" id="PS51898">
    <property type="entry name" value="TYR_RECOMBINASE"/>
    <property type="match status" value="1"/>
</dbReference>
<evidence type="ECO:0000256" key="1">
    <source>
        <dbReference type="ARBA" id="ARBA00022908"/>
    </source>
</evidence>
<organism evidence="4 5">
    <name type="scientific">Paraburkholderia dipogonis</name>
    <dbReference type="NCBI Taxonomy" id="1211383"/>
    <lineage>
        <taxon>Bacteria</taxon>
        <taxon>Pseudomonadati</taxon>
        <taxon>Pseudomonadota</taxon>
        <taxon>Betaproteobacteria</taxon>
        <taxon>Burkholderiales</taxon>
        <taxon>Burkholderiaceae</taxon>
        <taxon>Paraburkholderia</taxon>
    </lineage>
</organism>
<dbReference type="InterPro" id="IPR011010">
    <property type="entry name" value="DNA_brk_join_enz"/>
</dbReference>
<reference evidence="4 5" key="1">
    <citation type="submission" date="2019-03" db="EMBL/GenBank/DDBJ databases">
        <title>Complete Genome Sequence of Paraburkholderia dipogonis ICMP 19430T, a Nitrogen-fixing Symbiont of the South African Invasive Legume Dipogon lignosus in New Zealand.</title>
        <authorList>
            <person name="De Meyer S.E."/>
        </authorList>
    </citation>
    <scope>NUCLEOTIDE SEQUENCE [LARGE SCALE GENOMIC DNA]</scope>
    <source>
        <strain evidence="4 5">ICMP 19430</strain>
    </source>
</reference>
<dbReference type="AlphaFoldDB" id="A0A4Y8N4F6"/>
<dbReference type="SUPFAM" id="SSF56349">
    <property type="entry name" value="DNA breaking-rejoining enzymes"/>
    <property type="match status" value="1"/>
</dbReference>